<dbReference type="Proteomes" id="UP001500449">
    <property type="component" value="Unassembled WGS sequence"/>
</dbReference>
<comment type="caution">
    <text evidence="1">The sequence shown here is derived from an EMBL/GenBank/DDBJ whole genome shotgun (WGS) entry which is preliminary data.</text>
</comment>
<evidence type="ECO:0000313" key="2">
    <source>
        <dbReference type="Proteomes" id="UP001500449"/>
    </source>
</evidence>
<dbReference type="RefSeq" id="WP_344413264.1">
    <property type="nucleotide sequence ID" value="NZ_BAAAQK010000003.1"/>
</dbReference>
<protein>
    <submittedName>
        <fullName evidence="1">DUF1684 domain-containing protein</fullName>
    </submittedName>
</protein>
<accession>A0ABN2MRQ9</accession>
<organism evidence="1 2">
    <name type="scientific">Pseudonocardia ailaonensis</name>
    <dbReference type="NCBI Taxonomy" id="367279"/>
    <lineage>
        <taxon>Bacteria</taxon>
        <taxon>Bacillati</taxon>
        <taxon>Actinomycetota</taxon>
        <taxon>Actinomycetes</taxon>
        <taxon>Pseudonocardiales</taxon>
        <taxon>Pseudonocardiaceae</taxon>
        <taxon>Pseudonocardia</taxon>
    </lineage>
</organism>
<dbReference type="PANTHER" id="PTHR41913">
    <property type="entry name" value="DUF1684 DOMAIN-CONTAINING PROTEIN"/>
    <property type="match status" value="1"/>
</dbReference>
<dbReference type="Pfam" id="PF07920">
    <property type="entry name" value="DUF1684"/>
    <property type="match status" value="1"/>
</dbReference>
<dbReference type="PANTHER" id="PTHR41913:SF1">
    <property type="entry name" value="DUF1684 DOMAIN-CONTAINING PROTEIN"/>
    <property type="match status" value="1"/>
</dbReference>
<name>A0ABN2MRQ9_9PSEU</name>
<dbReference type="EMBL" id="BAAAQK010000003">
    <property type="protein sequence ID" value="GAA1835538.1"/>
    <property type="molecule type" value="Genomic_DNA"/>
</dbReference>
<proteinExistence type="predicted"/>
<reference evidence="1 2" key="1">
    <citation type="journal article" date="2019" name="Int. J. Syst. Evol. Microbiol.">
        <title>The Global Catalogue of Microorganisms (GCM) 10K type strain sequencing project: providing services to taxonomists for standard genome sequencing and annotation.</title>
        <authorList>
            <consortium name="The Broad Institute Genomics Platform"/>
            <consortium name="The Broad Institute Genome Sequencing Center for Infectious Disease"/>
            <person name="Wu L."/>
            <person name="Ma J."/>
        </authorList>
    </citation>
    <scope>NUCLEOTIDE SEQUENCE [LARGE SCALE GENOMIC DNA]</scope>
    <source>
        <strain evidence="1 2">JCM 16009</strain>
    </source>
</reference>
<dbReference type="InterPro" id="IPR012467">
    <property type="entry name" value="DUF1684"/>
</dbReference>
<keyword evidence="2" id="KW-1185">Reference proteome</keyword>
<sequence>MTQTLEPGTFVGDWTAWQAERERQRREPHGFLAYRDVHFLTAEPQAFTGVPGRWTTGQEGPAVELGPGETLTVDGHEIGGRHVFGPVAEREFRRAATLRDGDVVLELSKRGGRDLLRPLDPANGLRADYIETPAYAPDPAWVIEAELERHPAARPQRIRAAVEGIEHVHDALGEIVFRHEGAEHRLVVLAYDRADDRADELGIVLFRDATSGVTTYGASRSLLVTLPAAGERRLVLDLNRAQNLQCAYTDHAPCPLAPASNHLPFAVEAGERIPTFHSGREATR</sequence>
<gene>
    <name evidence="1" type="ORF">GCM10009836_12430</name>
</gene>
<evidence type="ECO:0000313" key="1">
    <source>
        <dbReference type="EMBL" id="GAA1835538.1"/>
    </source>
</evidence>